<dbReference type="PANTHER" id="PTHR23028:SF134">
    <property type="entry name" value="PUTATIVE (AFU_ORTHOLOGUE AFUA_4G08520)-RELATED"/>
    <property type="match status" value="1"/>
</dbReference>
<comment type="similarity">
    <text evidence="2">Belongs to the acyltransferase 3 family.</text>
</comment>
<feature type="transmembrane region" description="Helical" evidence="3">
    <location>
        <begin position="53"/>
        <end position="74"/>
    </location>
</feature>
<organism evidence="5 6">
    <name type="scientific">Paenibacillus melissococcoides</name>
    <dbReference type="NCBI Taxonomy" id="2912268"/>
    <lineage>
        <taxon>Bacteria</taxon>
        <taxon>Bacillati</taxon>
        <taxon>Bacillota</taxon>
        <taxon>Bacilli</taxon>
        <taxon>Bacillales</taxon>
        <taxon>Paenibacillaceae</taxon>
        <taxon>Paenibacillus</taxon>
    </lineage>
</organism>
<dbReference type="GO" id="GO:0016746">
    <property type="term" value="F:acyltransferase activity"/>
    <property type="evidence" value="ECO:0007669"/>
    <property type="project" value="UniProtKB-KW"/>
</dbReference>
<keyword evidence="6" id="KW-1185">Reference proteome</keyword>
<dbReference type="Pfam" id="PF01757">
    <property type="entry name" value="Acyl_transf_3"/>
    <property type="match status" value="1"/>
</dbReference>
<dbReference type="PANTHER" id="PTHR23028">
    <property type="entry name" value="ACETYLTRANSFERASE"/>
    <property type="match status" value="1"/>
</dbReference>
<keyword evidence="3" id="KW-0472">Membrane</keyword>
<feature type="domain" description="Acyltransferase 3" evidence="4">
    <location>
        <begin position="6"/>
        <end position="348"/>
    </location>
</feature>
<feature type="transmembrane region" description="Helical" evidence="3">
    <location>
        <begin position="95"/>
        <end position="120"/>
    </location>
</feature>
<comment type="caution">
    <text evidence="5">The sequence shown here is derived from an EMBL/GenBank/DDBJ whole genome shotgun (WGS) entry which is preliminary data.</text>
</comment>
<evidence type="ECO:0000313" key="6">
    <source>
        <dbReference type="Proteomes" id="UP001154322"/>
    </source>
</evidence>
<evidence type="ECO:0000256" key="2">
    <source>
        <dbReference type="ARBA" id="ARBA00007400"/>
    </source>
</evidence>
<evidence type="ECO:0000259" key="4">
    <source>
        <dbReference type="Pfam" id="PF01757"/>
    </source>
</evidence>
<keyword evidence="3" id="KW-1133">Transmembrane helix</keyword>
<evidence type="ECO:0000256" key="1">
    <source>
        <dbReference type="ARBA" id="ARBA00004370"/>
    </source>
</evidence>
<gene>
    <name evidence="5" type="ORF">WJ0W_001719</name>
</gene>
<accession>A0ABN8U414</accession>
<dbReference type="Proteomes" id="UP001154322">
    <property type="component" value="Unassembled WGS sequence"/>
</dbReference>
<dbReference type="InterPro" id="IPR050879">
    <property type="entry name" value="Acyltransferase_3"/>
</dbReference>
<evidence type="ECO:0000313" key="5">
    <source>
        <dbReference type="EMBL" id="CAH8244484.1"/>
    </source>
</evidence>
<feature type="transmembrane region" description="Helical" evidence="3">
    <location>
        <begin position="12"/>
        <end position="33"/>
    </location>
</feature>
<feature type="transmembrane region" description="Helical" evidence="3">
    <location>
        <begin position="191"/>
        <end position="213"/>
    </location>
</feature>
<protein>
    <submittedName>
        <fullName evidence="5">Acyltransferase</fullName>
    </submittedName>
</protein>
<dbReference type="EMBL" id="CALYLO010000002">
    <property type="protein sequence ID" value="CAH8244484.1"/>
    <property type="molecule type" value="Genomic_DNA"/>
</dbReference>
<keyword evidence="3" id="KW-0812">Transmembrane</keyword>
<sequence>MKSKIVYLDGVRGLAACIVVISHFFQVFLPSVFEGKPEIAHFAFEAAAAQTPINLLFNGNFSVCLFFVLSGYVLSYRYFQTKDRLHVYSSAARRYFRLAVPAWLSVVLAYVAILAGFGFYDDIQGITLSSMPDPFAADTGVWAMMKESLFHTFFTYGSQYNPVLWTMTYELFGSFLIFAFLLLLGKRKLRFAVYALLIWLWMDSYYLGFVLGMLLSDLKHSGRNWLAALNRPWINAVFVLVGIYLGSFPYWAPQGTIYSILVWEAPGFSFFEFYHVIGSFLILAALLNSSRMQTLFNRKPFAYLGKISFSLYLVHFTIICSLGSYIFLQLHSVLPYGMSVLLTMLNTLPVIFAAAHLFERFVDANTLALLSRGSERLFGPAKRRRRERGVQGERTVGMD</sequence>
<feature type="transmembrane region" description="Helical" evidence="3">
    <location>
        <begin position="340"/>
        <end position="358"/>
    </location>
</feature>
<comment type="subcellular location">
    <subcellularLocation>
        <location evidence="1">Membrane</location>
    </subcellularLocation>
</comment>
<name>A0ABN8U414_9BACL</name>
<evidence type="ECO:0000256" key="3">
    <source>
        <dbReference type="SAM" id="Phobius"/>
    </source>
</evidence>
<dbReference type="InterPro" id="IPR002656">
    <property type="entry name" value="Acyl_transf_3_dom"/>
</dbReference>
<feature type="transmembrane region" description="Helical" evidence="3">
    <location>
        <begin position="163"/>
        <end position="184"/>
    </location>
</feature>
<feature type="transmembrane region" description="Helical" evidence="3">
    <location>
        <begin position="265"/>
        <end position="287"/>
    </location>
</feature>
<keyword evidence="5" id="KW-0808">Transferase</keyword>
<reference evidence="5" key="1">
    <citation type="submission" date="2022-06" db="EMBL/GenBank/DDBJ databases">
        <authorList>
            <person name="Dietemann V."/>
            <person name="Ory F."/>
            <person name="Dainat B."/>
            <person name="Oberhansli S."/>
        </authorList>
    </citation>
    <scope>NUCLEOTIDE SEQUENCE</scope>
    <source>
        <strain evidence="5">Ena-SAMPLE-TAB-26-04-2022-14:26:32:270-5432</strain>
    </source>
</reference>
<feature type="transmembrane region" description="Helical" evidence="3">
    <location>
        <begin position="233"/>
        <end position="253"/>
    </location>
</feature>
<feature type="transmembrane region" description="Helical" evidence="3">
    <location>
        <begin position="307"/>
        <end position="328"/>
    </location>
</feature>
<keyword evidence="5" id="KW-0012">Acyltransferase</keyword>
<dbReference type="RefSeq" id="WP_213429332.1">
    <property type="nucleotide sequence ID" value="NZ_AP031286.1"/>
</dbReference>
<proteinExistence type="inferred from homology"/>